<dbReference type="EMBL" id="CM039435">
    <property type="protein sequence ID" value="KAI4317856.1"/>
    <property type="molecule type" value="Genomic_DNA"/>
</dbReference>
<gene>
    <name evidence="1" type="ORF">L6164_025687</name>
</gene>
<sequence>MKTVYLQPKSSTGSTMEEDRFEHRDNSSYFPGCRKDANCNCEICLASISATLDLMPASFQKSSLTKLSVSRPKNVESTPISFDASILSTPSSSSCRISSSPVVKSNAKSNLQQKMEKKKKGWGLCGKVFSLMLGLSLILTADFALSGAVSAMFPPVLSPELVKNISEKSWAVNGLKGKLRFLQSEMRSIVKQEISNCSHADSVWEIIQDDLLLNSRCILYKSAIEEVTIWGWPLQTAGLLRNGFSLRAFAILSGRVTEWSGGSIGYSIRKANTNTSWVQPKWGASLVQLDPNTWILEYRRSSICDNSRLHSAALEFLKHKVSRVAARLKVSWLFAPFEDYQYSRLTVNYGAKVPT</sequence>
<reference evidence="1 2" key="1">
    <citation type="journal article" date="2022" name="DNA Res.">
        <title>Chromosomal-level genome assembly of the orchid tree Bauhinia variegata (Leguminosae; Cercidoideae) supports the allotetraploid origin hypothesis of Bauhinia.</title>
        <authorList>
            <person name="Zhong Y."/>
            <person name="Chen Y."/>
            <person name="Zheng D."/>
            <person name="Pang J."/>
            <person name="Liu Y."/>
            <person name="Luo S."/>
            <person name="Meng S."/>
            <person name="Qian L."/>
            <person name="Wei D."/>
            <person name="Dai S."/>
            <person name="Zhou R."/>
        </authorList>
    </citation>
    <scope>NUCLEOTIDE SEQUENCE [LARGE SCALE GENOMIC DNA]</scope>
    <source>
        <strain evidence="1">BV-YZ2020</strain>
    </source>
</reference>
<comment type="caution">
    <text evidence="1">The sequence shown here is derived from an EMBL/GenBank/DDBJ whole genome shotgun (WGS) entry which is preliminary data.</text>
</comment>
<organism evidence="1 2">
    <name type="scientific">Bauhinia variegata</name>
    <name type="common">Purple orchid tree</name>
    <name type="synonym">Phanera variegata</name>
    <dbReference type="NCBI Taxonomy" id="167791"/>
    <lineage>
        <taxon>Eukaryota</taxon>
        <taxon>Viridiplantae</taxon>
        <taxon>Streptophyta</taxon>
        <taxon>Embryophyta</taxon>
        <taxon>Tracheophyta</taxon>
        <taxon>Spermatophyta</taxon>
        <taxon>Magnoliopsida</taxon>
        <taxon>eudicotyledons</taxon>
        <taxon>Gunneridae</taxon>
        <taxon>Pentapetalae</taxon>
        <taxon>rosids</taxon>
        <taxon>fabids</taxon>
        <taxon>Fabales</taxon>
        <taxon>Fabaceae</taxon>
        <taxon>Cercidoideae</taxon>
        <taxon>Cercideae</taxon>
        <taxon>Bauhiniinae</taxon>
        <taxon>Bauhinia</taxon>
    </lineage>
</organism>
<evidence type="ECO:0000313" key="2">
    <source>
        <dbReference type="Proteomes" id="UP000828941"/>
    </source>
</evidence>
<accession>A0ACB9M1N8</accession>
<keyword evidence="2" id="KW-1185">Reference proteome</keyword>
<dbReference type="Proteomes" id="UP000828941">
    <property type="component" value="Chromosome 10"/>
</dbReference>
<protein>
    <submittedName>
        <fullName evidence="1">Uncharacterized protein</fullName>
    </submittedName>
</protein>
<proteinExistence type="predicted"/>
<evidence type="ECO:0000313" key="1">
    <source>
        <dbReference type="EMBL" id="KAI4317856.1"/>
    </source>
</evidence>
<name>A0ACB9M1N8_BAUVA</name>